<dbReference type="InterPro" id="IPR036265">
    <property type="entry name" value="HIT-like_sf"/>
</dbReference>
<dbReference type="InterPro" id="IPR011146">
    <property type="entry name" value="HIT-like"/>
</dbReference>
<dbReference type="PRINTS" id="PR00332">
    <property type="entry name" value="HISTRIAD"/>
</dbReference>
<feature type="domain" description="HIT" evidence="2">
    <location>
        <begin position="5"/>
        <end position="113"/>
    </location>
</feature>
<dbReference type="Proteomes" id="UP001370348">
    <property type="component" value="Chromosome"/>
</dbReference>
<gene>
    <name evidence="3" type="ORF">LZC94_38530</name>
</gene>
<dbReference type="Gene3D" id="3.30.428.10">
    <property type="entry name" value="HIT-like"/>
    <property type="match status" value="1"/>
</dbReference>
<evidence type="ECO:0000313" key="4">
    <source>
        <dbReference type="Proteomes" id="UP001370348"/>
    </source>
</evidence>
<dbReference type="EMBL" id="CP089984">
    <property type="protein sequence ID" value="WXB20301.1"/>
    <property type="molecule type" value="Genomic_DNA"/>
</dbReference>
<organism evidence="3 4">
    <name type="scientific">Pendulispora albinea</name>
    <dbReference type="NCBI Taxonomy" id="2741071"/>
    <lineage>
        <taxon>Bacteria</taxon>
        <taxon>Pseudomonadati</taxon>
        <taxon>Myxococcota</taxon>
        <taxon>Myxococcia</taxon>
        <taxon>Myxococcales</taxon>
        <taxon>Sorangiineae</taxon>
        <taxon>Pendulisporaceae</taxon>
        <taxon>Pendulispora</taxon>
    </lineage>
</organism>
<feature type="short sequence motif" description="Histidine triad motif" evidence="1">
    <location>
        <begin position="97"/>
        <end position="101"/>
    </location>
</feature>
<evidence type="ECO:0000256" key="1">
    <source>
        <dbReference type="PROSITE-ProRule" id="PRU00464"/>
    </source>
</evidence>
<proteinExistence type="predicted"/>
<evidence type="ECO:0000259" key="2">
    <source>
        <dbReference type="PROSITE" id="PS51084"/>
    </source>
</evidence>
<dbReference type="CDD" id="cd01276">
    <property type="entry name" value="PKCI_related"/>
    <property type="match status" value="1"/>
</dbReference>
<sequence>MMDCLFCKIVAREIPAKLAFENEHVVAFHDIRPMAPTHVLVIPKKHIVGIGQATEDDVAVLGHVMLAGRLVAEELHLDDGYRLVVNNGENAGQSVFHLHLHVLGGRALGWPPG</sequence>
<dbReference type="InterPro" id="IPR001310">
    <property type="entry name" value="Histidine_triad_HIT"/>
</dbReference>
<dbReference type="Pfam" id="PF01230">
    <property type="entry name" value="HIT"/>
    <property type="match status" value="1"/>
</dbReference>
<keyword evidence="4" id="KW-1185">Reference proteome</keyword>
<name>A0ABZ2MCT2_9BACT</name>
<reference evidence="3 4" key="1">
    <citation type="submission" date="2021-12" db="EMBL/GenBank/DDBJ databases">
        <title>Discovery of the Pendulisporaceae a myxobacterial family with distinct sporulation behavior and unique specialized metabolism.</title>
        <authorList>
            <person name="Garcia R."/>
            <person name="Popoff A."/>
            <person name="Bader C.D."/>
            <person name="Loehr J."/>
            <person name="Walesch S."/>
            <person name="Walt C."/>
            <person name="Boldt J."/>
            <person name="Bunk B."/>
            <person name="Haeckl F.J.F.P.J."/>
            <person name="Gunesch A.P."/>
            <person name="Birkelbach J."/>
            <person name="Nuebel U."/>
            <person name="Pietschmann T."/>
            <person name="Bach T."/>
            <person name="Mueller R."/>
        </authorList>
    </citation>
    <scope>NUCLEOTIDE SEQUENCE [LARGE SCALE GENOMIC DNA]</scope>
    <source>
        <strain evidence="3 4">MSr11954</strain>
    </source>
</reference>
<dbReference type="PANTHER" id="PTHR23089">
    <property type="entry name" value="HISTIDINE TRIAD HIT PROTEIN"/>
    <property type="match status" value="1"/>
</dbReference>
<accession>A0ABZ2MCT2</accession>
<protein>
    <submittedName>
        <fullName evidence="3">Histidine triad nucleotide-binding protein</fullName>
    </submittedName>
</protein>
<dbReference type="PROSITE" id="PS00892">
    <property type="entry name" value="HIT_1"/>
    <property type="match status" value="1"/>
</dbReference>
<evidence type="ECO:0000313" key="3">
    <source>
        <dbReference type="EMBL" id="WXB20301.1"/>
    </source>
</evidence>
<dbReference type="InterPro" id="IPR019808">
    <property type="entry name" value="Histidine_triad_CS"/>
</dbReference>
<dbReference type="PROSITE" id="PS51084">
    <property type="entry name" value="HIT_2"/>
    <property type="match status" value="1"/>
</dbReference>
<dbReference type="SUPFAM" id="SSF54197">
    <property type="entry name" value="HIT-like"/>
    <property type="match status" value="1"/>
</dbReference>